<dbReference type="RefSeq" id="WP_094764053.1">
    <property type="nucleotide sequence ID" value="NZ_FUKQ01000018.1"/>
</dbReference>
<dbReference type="NCBIfam" id="TIGR01300">
    <property type="entry name" value="CPA3_mnhG_phaG"/>
    <property type="match status" value="1"/>
</dbReference>
<accession>A0A1R4J1T3</accession>
<feature type="transmembrane region" description="Helical" evidence="2">
    <location>
        <begin position="12"/>
        <end position="31"/>
    </location>
</feature>
<dbReference type="Pfam" id="PF03334">
    <property type="entry name" value="PhaG_MnhG_YufB"/>
    <property type="match status" value="1"/>
</dbReference>
<dbReference type="OrthoDB" id="3214257at2"/>
<gene>
    <name evidence="3" type="ORF">FM114_04855</name>
</gene>
<reference evidence="3 4" key="1">
    <citation type="submission" date="2017-02" db="EMBL/GenBank/DDBJ databases">
        <authorList>
            <person name="Peterson S.W."/>
        </authorList>
    </citation>
    <scope>NUCLEOTIDE SEQUENCE [LARGE SCALE GENOMIC DNA]</scope>
    <source>
        <strain evidence="3 4">LSP_Lj1</strain>
    </source>
</reference>
<keyword evidence="4" id="KW-1185">Reference proteome</keyword>
<dbReference type="GO" id="GO:0015385">
    <property type="term" value="F:sodium:proton antiporter activity"/>
    <property type="evidence" value="ECO:0007669"/>
    <property type="project" value="TreeGrafter"/>
</dbReference>
<keyword evidence="2" id="KW-0472">Membrane</keyword>
<dbReference type="InterPro" id="IPR005133">
    <property type="entry name" value="PhaG_MnhG_YufB"/>
</dbReference>
<dbReference type="EMBL" id="FUKQ01000018">
    <property type="protein sequence ID" value="SJN25695.1"/>
    <property type="molecule type" value="Genomic_DNA"/>
</dbReference>
<evidence type="ECO:0000313" key="3">
    <source>
        <dbReference type="EMBL" id="SJN25695.1"/>
    </source>
</evidence>
<proteinExistence type="inferred from homology"/>
<feature type="transmembrane region" description="Helical" evidence="2">
    <location>
        <begin position="65"/>
        <end position="82"/>
    </location>
</feature>
<feature type="transmembrane region" description="Helical" evidence="2">
    <location>
        <begin position="43"/>
        <end position="59"/>
    </location>
</feature>
<keyword evidence="2" id="KW-1133">Transmembrane helix</keyword>
<sequence>MNVALDLAASLLMLAGAFLCLCASIGLVRFGDLLSRMHAATKPQVLGVVLVMLGVGLGLRSGFDIGMLVLVAFFQLVTTPVASHMMSRAALRTGRGGRPVDHRRES</sequence>
<evidence type="ECO:0000256" key="2">
    <source>
        <dbReference type="SAM" id="Phobius"/>
    </source>
</evidence>
<dbReference type="PANTHER" id="PTHR34703:SF1">
    <property type="entry name" value="ANTIPORTER SUBUNIT MNHG2-RELATED"/>
    <property type="match status" value="1"/>
</dbReference>
<dbReference type="STRING" id="1255658.FM114_04855"/>
<name>A0A1R4J1T3_9ACTN</name>
<protein>
    <submittedName>
        <fullName evidence="3">Na(+) H(+) antiporter subunit G</fullName>
    </submittedName>
</protein>
<dbReference type="Proteomes" id="UP000188342">
    <property type="component" value="Unassembled WGS sequence"/>
</dbReference>
<comment type="similarity">
    <text evidence="1">Belongs to the CPA3 antiporters (TC 2.A.63) subunit G family.</text>
</comment>
<evidence type="ECO:0000256" key="1">
    <source>
        <dbReference type="ARBA" id="ARBA00008404"/>
    </source>
</evidence>
<dbReference type="PANTHER" id="PTHR34703">
    <property type="entry name" value="ANTIPORTER SUBUNIT MNHG2-RELATED"/>
    <property type="match status" value="1"/>
</dbReference>
<keyword evidence="2" id="KW-0812">Transmembrane</keyword>
<dbReference type="AlphaFoldDB" id="A0A1R4J1T3"/>
<organism evidence="3 4">
    <name type="scientific">Luteococcus japonicus LSP_Lj1</name>
    <dbReference type="NCBI Taxonomy" id="1255658"/>
    <lineage>
        <taxon>Bacteria</taxon>
        <taxon>Bacillati</taxon>
        <taxon>Actinomycetota</taxon>
        <taxon>Actinomycetes</taxon>
        <taxon>Propionibacteriales</taxon>
        <taxon>Propionibacteriaceae</taxon>
        <taxon>Luteococcus</taxon>
    </lineage>
</organism>
<evidence type="ECO:0000313" key="4">
    <source>
        <dbReference type="Proteomes" id="UP000188342"/>
    </source>
</evidence>
<dbReference type="NCBIfam" id="NF009314">
    <property type="entry name" value="PRK12674.1-2"/>
    <property type="match status" value="1"/>
</dbReference>